<accession>A0ABD3PJ30</accession>
<dbReference type="Gene3D" id="3.40.50.1820">
    <property type="entry name" value="alpha/beta hydrolase"/>
    <property type="match status" value="1"/>
</dbReference>
<dbReference type="Proteomes" id="UP001516023">
    <property type="component" value="Unassembled WGS sequence"/>
</dbReference>
<sequence>MAKLPKCYVQHTREVLLPNCKDASEYCNRVYHLSLPSILCDRYSTGNDGYPNQDIRGGEEEDGNQDDFFEGEYRDVGTIPMVFALPSLGTNPQHIVRYSKAADEYNFVFVVPEGINRSFNAGYCCGDTHKFGIHDVDFLFHIQQLLKDKFSFVRPEYSYGVGWDNGGLLLGEELIESPQLFKAIVPIAGFSTRT</sequence>
<dbReference type="AlphaFoldDB" id="A0ABD3PJ30"/>
<name>A0ABD3PJ30_9STRA</name>
<proteinExistence type="predicted"/>
<dbReference type="InterPro" id="IPR029058">
    <property type="entry name" value="AB_hydrolase_fold"/>
</dbReference>
<evidence type="ECO:0000313" key="2">
    <source>
        <dbReference type="Proteomes" id="UP001516023"/>
    </source>
</evidence>
<reference evidence="1 2" key="1">
    <citation type="journal article" date="2020" name="G3 (Bethesda)">
        <title>Improved Reference Genome for Cyclotella cryptica CCMP332, a Model for Cell Wall Morphogenesis, Salinity Adaptation, and Lipid Production in Diatoms (Bacillariophyta).</title>
        <authorList>
            <person name="Roberts W.R."/>
            <person name="Downey K.M."/>
            <person name="Ruck E.C."/>
            <person name="Traller J.C."/>
            <person name="Alverson A.J."/>
        </authorList>
    </citation>
    <scope>NUCLEOTIDE SEQUENCE [LARGE SCALE GENOMIC DNA]</scope>
    <source>
        <strain evidence="1 2">CCMP332</strain>
    </source>
</reference>
<organism evidence="1 2">
    <name type="scientific">Cyclotella cryptica</name>
    <dbReference type="NCBI Taxonomy" id="29204"/>
    <lineage>
        <taxon>Eukaryota</taxon>
        <taxon>Sar</taxon>
        <taxon>Stramenopiles</taxon>
        <taxon>Ochrophyta</taxon>
        <taxon>Bacillariophyta</taxon>
        <taxon>Coscinodiscophyceae</taxon>
        <taxon>Thalassiosirophycidae</taxon>
        <taxon>Stephanodiscales</taxon>
        <taxon>Stephanodiscaceae</taxon>
        <taxon>Cyclotella</taxon>
    </lineage>
</organism>
<gene>
    <name evidence="1" type="ORF">HJC23_008152</name>
</gene>
<dbReference type="SUPFAM" id="SSF53474">
    <property type="entry name" value="alpha/beta-Hydrolases"/>
    <property type="match status" value="1"/>
</dbReference>
<comment type="caution">
    <text evidence="1">The sequence shown here is derived from an EMBL/GenBank/DDBJ whole genome shotgun (WGS) entry which is preliminary data.</text>
</comment>
<dbReference type="EMBL" id="JABMIG020000162">
    <property type="protein sequence ID" value="KAL3788090.1"/>
    <property type="molecule type" value="Genomic_DNA"/>
</dbReference>
<evidence type="ECO:0000313" key="1">
    <source>
        <dbReference type="EMBL" id="KAL3788090.1"/>
    </source>
</evidence>
<keyword evidence="2" id="KW-1185">Reference proteome</keyword>
<protein>
    <submittedName>
        <fullName evidence="1">Uncharacterized protein</fullName>
    </submittedName>
</protein>